<evidence type="ECO:0000256" key="10">
    <source>
        <dbReference type="ARBA" id="ARBA00023136"/>
    </source>
</evidence>
<keyword evidence="14" id="KW-1185">Reference proteome</keyword>
<feature type="domain" description="EamA" evidence="12">
    <location>
        <begin position="150"/>
        <end position="285"/>
    </location>
</feature>
<dbReference type="InterPro" id="IPR000620">
    <property type="entry name" value="EamA_dom"/>
</dbReference>
<sequence>MSLSVLSLVLTAAVLHACWNLLAKKTKGKTPFIWLIYLGSTVIYSPVLFMKIQNSDFVFTEQLFWFSLSSAVLHVGYNIFLQKGYRSADLSVVYALARGSGPLFASVAAILFLHEPLKWPSAAGLVLIIAGVLVITRLKLRTQLDKQIITGLIYGTFTGLFIAAYTFNDAIGIKSYKLSPVLLTFCTNCFGVILLFPFIVKQKAQLKTEFKLHGWIIAGISLLSPAAYILVLEALKYAPLTVVAPARELSIVLGVWVSSKVFSESDTRRRILGSILILAGILALSLS</sequence>
<dbReference type="Pfam" id="PF00892">
    <property type="entry name" value="EamA"/>
    <property type="match status" value="2"/>
</dbReference>
<evidence type="ECO:0000259" key="12">
    <source>
        <dbReference type="Pfam" id="PF00892"/>
    </source>
</evidence>
<evidence type="ECO:0000313" key="13">
    <source>
        <dbReference type="EMBL" id="MBE9462138.1"/>
    </source>
</evidence>
<keyword evidence="8 11" id="KW-1133">Transmembrane helix</keyword>
<proteinExistence type="predicted"/>
<feature type="transmembrane region" description="Helical" evidence="11">
    <location>
        <begin position="179"/>
        <end position="200"/>
    </location>
</feature>
<feature type="transmembrane region" description="Helical" evidence="11">
    <location>
        <begin position="6"/>
        <end position="23"/>
    </location>
</feature>
<reference evidence="14" key="1">
    <citation type="submission" date="2023-07" db="EMBL/GenBank/DDBJ databases">
        <title>Dyadobacter sp. nov 'subterranea' isolated from contaminted grondwater.</title>
        <authorList>
            <person name="Szabo I."/>
            <person name="Al-Omari J."/>
            <person name="Szerdahelyi S.G."/>
            <person name="Rado J."/>
        </authorList>
    </citation>
    <scope>NUCLEOTIDE SEQUENCE [LARGE SCALE GENOMIC DNA]</scope>
    <source>
        <strain evidence="14">UP-52</strain>
    </source>
</reference>
<feature type="transmembrane region" description="Helical" evidence="11">
    <location>
        <begin position="148"/>
        <end position="167"/>
    </location>
</feature>
<feature type="transmembrane region" description="Helical" evidence="11">
    <location>
        <begin position="212"/>
        <end position="231"/>
    </location>
</feature>
<dbReference type="PANTHER" id="PTHR30561:SF9">
    <property type="entry name" value="4-AMINO-4-DEOXY-L-ARABINOSE-PHOSPHOUNDECAPRENOL FLIPPASE SUBUNIT ARNF-RELATED"/>
    <property type="match status" value="1"/>
</dbReference>
<comment type="subcellular location">
    <subcellularLocation>
        <location evidence="1">Cell membrane</location>
        <topology evidence="1">Multi-pass membrane protein</topology>
    </subcellularLocation>
</comment>
<name>A0ABR9W9Q6_9BACT</name>
<evidence type="ECO:0000256" key="7">
    <source>
        <dbReference type="ARBA" id="ARBA00022985"/>
    </source>
</evidence>
<dbReference type="RefSeq" id="WP_194120363.1">
    <property type="nucleotide sequence ID" value="NZ_JACYGY010000001.1"/>
</dbReference>
<dbReference type="SUPFAM" id="SSF103481">
    <property type="entry name" value="Multidrug resistance efflux transporter EmrE"/>
    <property type="match status" value="2"/>
</dbReference>
<organism evidence="13 14">
    <name type="scientific">Dyadobacter subterraneus</name>
    <dbReference type="NCBI Taxonomy" id="2773304"/>
    <lineage>
        <taxon>Bacteria</taxon>
        <taxon>Pseudomonadati</taxon>
        <taxon>Bacteroidota</taxon>
        <taxon>Cytophagia</taxon>
        <taxon>Cytophagales</taxon>
        <taxon>Spirosomataceae</taxon>
        <taxon>Dyadobacter</taxon>
    </lineage>
</organism>
<dbReference type="Gene3D" id="1.10.3730.20">
    <property type="match status" value="2"/>
</dbReference>
<feature type="transmembrane region" description="Helical" evidence="11">
    <location>
        <begin position="92"/>
        <end position="113"/>
    </location>
</feature>
<dbReference type="Proteomes" id="UP000634134">
    <property type="component" value="Unassembled WGS sequence"/>
</dbReference>
<dbReference type="InterPro" id="IPR000390">
    <property type="entry name" value="Small_drug/metabolite_transptr"/>
</dbReference>
<feature type="transmembrane region" description="Helical" evidence="11">
    <location>
        <begin position="269"/>
        <end position="286"/>
    </location>
</feature>
<feature type="transmembrane region" description="Helical" evidence="11">
    <location>
        <begin position="32"/>
        <end position="50"/>
    </location>
</feature>
<feature type="transmembrane region" description="Helical" evidence="11">
    <location>
        <begin position="119"/>
        <end position="136"/>
    </location>
</feature>
<evidence type="ECO:0000256" key="2">
    <source>
        <dbReference type="ARBA" id="ARBA00022475"/>
    </source>
</evidence>
<keyword evidence="3" id="KW-0444">Lipid biosynthesis</keyword>
<dbReference type="PANTHER" id="PTHR30561">
    <property type="entry name" value="SMR FAMILY PROTON-DEPENDENT DRUG EFFLUX TRANSPORTER SUGE"/>
    <property type="match status" value="1"/>
</dbReference>
<feature type="transmembrane region" description="Helical" evidence="11">
    <location>
        <begin position="62"/>
        <end position="80"/>
    </location>
</feature>
<dbReference type="EMBL" id="JACYGY010000001">
    <property type="protein sequence ID" value="MBE9462138.1"/>
    <property type="molecule type" value="Genomic_DNA"/>
</dbReference>
<gene>
    <name evidence="13" type="ORF">IEE83_09620</name>
</gene>
<keyword evidence="2" id="KW-1003">Cell membrane</keyword>
<evidence type="ECO:0000256" key="6">
    <source>
        <dbReference type="ARBA" id="ARBA00022692"/>
    </source>
</evidence>
<comment type="caution">
    <text evidence="13">The sequence shown here is derived from an EMBL/GenBank/DDBJ whole genome shotgun (WGS) entry which is preliminary data.</text>
</comment>
<evidence type="ECO:0000256" key="9">
    <source>
        <dbReference type="ARBA" id="ARBA00023098"/>
    </source>
</evidence>
<keyword evidence="4" id="KW-0997">Cell inner membrane</keyword>
<evidence type="ECO:0000256" key="11">
    <source>
        <dbReference type="SAM" id="Phobius"/>
    </source>
</evidence>
<keyword evidence="6 11" id="KW-0812">Transmembrane</keyword>
<keyword evidence="10 11" id="KW-0472">Membrane</keyword>
<evidence type="ECO:0000256" key="5">
    <source>
        <dbReference type="ARBA" id="ARBA00022556"/>
    </source>
</evidence>
<keyword evidence="5" id="KW-0441">Lipid A biosynthesis</keyword>
<feature type="domain" description="EamA" evidence="12">
    <location>
        <begin position="6"/>
        <end position="136"/>
    </location>
</feature>
<keyword evidence="7" id="KW-0448">Lipopolysaccharide biosynthesis</keyword>
<evidence type="ECO:0000256" key="8">
    <source>
        <dbReference type="ARBA" id="ARBA00022989"/>
    </source>
</evidence>
<dbReference type="InterPro" id="IPR037185">
    <property type="entry name" value="EmrE-like"/>
</dbReference>
<keyword evidence="9" id="KW-0443">Lipid metabolism</keyword>
<protein>
    <submittedName>
        <fullName evidence="13">EamA family transporter</fullName>
    </submittedName>
</protein>
<accession>A0ABR9W9Q6</accession>
<evidence type="ECO:0000256" key="1">
    <source>
        <dbReference type="ARBA" id="ARBA00004651"/>
    </source>
</evidence>
<evidence type="ECO:0000256" key="3">
    <source>
        <dbReference type="ARBA" id="ARBA00022516"/>
    </source>
</evidence>
<evidence type="ECO:0000256" key="4">
    <source>
        <dbReference type="ARBA" id="ARBA00022519"/>
    </source>
</evidence>
<evidence type="ECO:0000313" key="14">
    <source>
        <dbReference type="Proteomes" id="UP000634134"/>
    </source>
</evidence>